<dbReference type="STRING" id="371042.NG99_04850"/>
<dbReference type="SUPFAM" id="SSF103515">
    <property type="entry name" value="Autotransporter"/>
    <property type="match status" value="1"/>
</dbReference>
<dbReference type="SUPFAM" id="SSF51126">
    <property type="entry name" value="Pectin lyase-like"/>
    <property type="match status" value="1"/>
</dbReference>
<dbReference type="PROSITE" id="PS51208">
    <property type="entry name" value="AUTOTRANSPORTER"/>
    <property type="match status" value="1"/>
</dbReference>
<evidence type="ECO:0000259" key="3">
    <source>
        <dbReference type="PROSITE" id="PS51208"/>
    </source>
</evidence>
<feature type="domain" description="Autotransporter" evidence="3">
    <location>
        <begin position="756"/>
        <end position="1026"/>
    </location>
</feature>
<feature type="compositionally biased region" description="Basic and acidic residues" evidence="1">
    <location>
        <begin position="716"/>
        <end position="726"/>
    </location>
</feature>
<dbReference type="InterPro" id="IPR043990">
    <property type="entry name" value="AC_1"/>
</dbReference>
<name>A0A0A3ZBK7_9GAMM</name>
<reference evidence="4 5" key="1">
    <citation type="submission" date="2014-10" db="EMBL/GenBank/DDBJ databases">
        <title>Genome sequence of Erwinia typographi M043b.</title>
        <authorList>
            <person name="Chan K.-G."/>
            <person name="Tan W.-S."/>
        </authorList>
    </citation>
    <scope>NUCLEOTIDE SEQUENCE [LARGE SCALE GENOMIC DNA]</scope>
    <source>
        <strain evidence="4 5">M043b</strain>
    </source>
</reference>
<sequence>MSTYKCSFTRNLITLALFPFYASAASPWNVENGESLTVSSDYFSEEKNDYPLRAKGENSSMIVHPGLTFISKNTHVAHVTDKATLDLRQASLEVHGDAGRGIHASDSKVTVSSGVIATAGSNNYGIYAEKGGDVTLHGTQLNINGDLGTALYATGGATLSADSIQINNTGNVGRGIFLWDGASARLNDVQIALGHANANHSLMSRNSAMVGNDVTIRSSAKSYSAVLLHQDDGAQSSLRLENSKVSSAGAAFLVMGGDLTLNNVAIDTKNIAGYGLDINHNSDTHMTGGSIYTEGYLADAVWLAGKDTNLRADGVVMNTKGEQAKALNAQYGSAFISNSSLQTSGTRGHGIYTENSVEGENLSITTTGVNANGISVAHQEGRTGKVNLRNATISTLGDGSIGIFTMPFTTAYGEGLEIQTQGIRAHALALYHGKLELRNSEIATYGQAAAALYAFSSDPVVPHSALLDNVILSSEKDAGIRAFGASQLNLALQNGTVVKGGNGQALVAQAEIDNSGPAGPILVPSSVALSATDGVQLLGDIVTDSAINRIDVALAGASLLSGRTQNVNQLALDSGSLWLMSGDSSLKTLRQDGQVVYGSEGEFKTLEITGNLSGQGLFVLNAELNGDSSPTDRLLVAGKAEGKFTVAINNKEGGGALTDKGIPVIKVAGDAQSASFTQANEVVAGNYEYFLNNVDEGGWYLQSSYRSHPDDDQEEERSQPEPKTYRPETAGYVMASYLNAAYGFNAIGTYHQRLGAYRGDRAAWGRIYARHDRYGAGRFGYSTNSSFMQLGGDLLNHPLANGWNIKAGPLLTLGEQSVSNRDYARRARPGLSVNTGKTRIKAYGVGGYFTTWHDDGSYLDIVGQLTRYSNHFSSLTATKQDSYGVVLSAEVGKPLALGYGLKLEPQAQLMTQLLNVSQTEAGGVKLKDQNIRVGQARGGLRLFYEGDSVQPYLTLDIVHQLGGTPGVKMNREALTPDVEKTTGQAGIGISGKLNHTLNLYAEVQYAHSFGQVIEGYSGHLGLEYHF</sequence>
<dbReference type="EMBL" id="JRUQ01000019">
    <property type="protein sequence ID" value="KGT94981.1"/>
    <property type="molecule type" value="Genomic_DNA"/>
</dbReference>
<accession>A0A0A3ZBK7</accession>
<dbReference type="Gene3D" id="2.40.128.130">
    <property type="entry name" value="Autotransporter beta-domain"/>
    <property type="match status" value="1"/>
</dbReference>
<dbReference type="OrthoDB" id="6053567at2"/>
<feature type="chain" id="PRO_5002006181" description="Autotransporter domain-containing protein" evidence="2">
    <location>
        <begin position="25"/>
        <end position="1026"/>
    </location>
</feature>
<dbReference type="InterPro" id="IPR011050">
    <property type="entry name" value="Pectin_lyase_fold/virulence"/>
</dbReference>
<gene>
    <name evidence="4" type="ORF">NG99_04850</name>
</gene>
<dbReference type="RefSeq" id="WP_034888988.1">
    <property type="nucleotide sequence ID" value="NZ_JRUQ01000019.1"/>
</dbReference>
<proteinExistence type="predicted"/>
<dbReference type="InterPro" id="IPR051551">
    <property type="entry name" value="Autotransporter_adhesion"/>
</dbReference>
<comment type="caution">
    <text evidence="4">The sequence shown here is derived from an EMBL/GenBank/DDBJ whole genome shotgun (WGS) entry which is preliminary data.</text>
</comment>
<dbReference type="AlphaFoldDB" id="A0A0A3ZBK7"/>
<dbReference type="Proteomes" id="UP000030351">
    <property type="component" value="Unassembled WGS sequence"/>
</dbReference>
<feature type="signal peptide" evidence="2">
    <location>
        <begin position="1"/>
        <end position="24"/>
    </location>
</feature>
<dbReference type="InterPro" id="IPR006315">
    <property type="entry name" value="OM_autotransptr_brl_dom"/>
</dbReference>
<evidence type="ECO:0000256" key="1">
    <source>
        <dbReference type="SAM" id="MobiDB-lite"/>
    </source>
</evidence>
<evidence type="ECO:0000313" key="4">
    <source>
        <dbReference type="EMBL" id="KGT94981.1"/>
    </source>
</evidence>
<evidence type="ECO:0000313" key="5">
    <source>
        <dbReference type="Proteomes" id="UP000030351"/>
    </source>
</evidence>
<dbReference type="Pfam" id="PF03797">
    <property type="entry name" value="Autotransporter"/>
    <property type="match status" value="1"/>
</dbReference>
<dbReference type="Gene3D" id="2.160.20.20">
    <property type="match status" value="1"/>
</dbReference>
<dbReference type="NCBIfam" id="TIGR01414">
    <property type="entry name" value="autotrans_barl"/>
    <property type="match status" value="1"/>
</dbReference>
<keyword evidence="5" id="KW-1185">Reference proteome</keyword>
<protein>
    <recommendedName>
        <fullName evidence="3">Autotransporter domain-containing protein</fullName>
    </recommendedName>
</protein>
<dbReference type="InterPro" id="IPR012332">
    <property type="entry name" value="Autotransporter_pectin_lyase_C"/>
</dbReference>
<dbReference type="CDD" id="cd00253">
    <property type="entry name" value="PL_Passenger_AT"/>
    <property type="match status" value="1"/>
</dbReference>
<organism evidence="4 5">
    <name type="scientific">Erwinia typographi</name>
    <dbReference type="NCBI Taxonomy" id="371042"/>
    <lineage>
        <taxon>Bacteria</taxon>
        <taxon>Pseudomonadati</taxon>
        <taxon>Pseudomonadota</taxon>
        <taxon>Gammaproteobacteria</taxon>
        <taxon>Enterobacterales</taxon>
        <taxon>Erwiniaceae</taxon>
        <taxon>Erwinia</taxon>
    </lineage>
</organism>
<evidence type="ECO:0000256" key="2">
    <source>
        <dbReference type="SAM" id="SignalP"/>
    </source>
</evidence>
<dbReference type="SMART" id="SM00869">
    <property type="entry name" value="Autotransporter"/>
    <property type="match status" value="1"/>
</dbReference>
<dbReference type="InterPro" id="IPR036709">
    <property type="entry name" value="Autotransporte_beta_dom_sf"/>
</dbReference>
<feature type="region of interest" description="Disordered" evidence="1">
    <location>
        <begin position="702"/>
        <end position="726"/>
    </location>
</feature>
<dbReference type="PANTHER" id="PTHR35037">
    <property type="entry name" value="C-TERMINAL REGION OF AIDA-LIKE PROTEIN"/>
    <property type="match status" value="1"/>
</dbReference>
<keyword evidence="2" id="KW-0732">Signal</keyword>
<dbReference type="GO" id="GO:0019867">
    <property type="term" value="C:outer membrane"/>
    <property type="evidence" value="ECO:0007669"/>
    <property type="project" value="InterPro"/>
</dbReference>
<dbReference type="Pfam" id="PF18883">
    <property type="entry name" value="AC_1"/>
    <property type="match status" value="1"/>
</dbReference>
<dbReference type="PANTHER" id="PTHR35037:SF3">
    <property type="entry name" value="C-TERMINAL REGION OF AIDA-LIKE PROTEIN"/>
    <property type="match status" value="1"/>
</dbReference>
<dbReference type="InterPro" id="IPR005546">
    <property type="entry name" value="Autotransporte_beta"/>
</dbReference>
<dbReference type="eggNOG" id="COG3468">
    <property type="taxonomic scope" value="Bacteria"/>
</dbReference>